<comment type="similarity">
    <text evidence="2">Belongs to the PpiC/parvulin rotamase family.</text>
</comment>
<keyword evidence="5" id="KW-0697">Rotamase</keyword>
<proteinExistence type="inferred from homology"/>
<evidence type="ECO:0000313" key="8">
    <source>
        <dbReference type="EMBL" id="WFL75982.1"/>
    </source>
</evidence>
<evidence type="ECO:0000256" key="4">
    <source>
        <dbReference type="ARBA" id="ARBA00022729"/>
    </source>
</evidence>
<dbReference type="Pfam" id="PF13145">
    <property type="entry name" value="Rotamase_2"/>
    <property type="match status" value="1"/>
</dbReference>
<dbReference type="PANTHER" id="PTHR47245">
    <property type="entry name" value="PEPTIDYLPROLYL ISOMERASE"/>
    <property type="match status" value="1"/>
</dbReference>
<evidence type="ECO:0000256" key="3">
    <source>
        <dbReference type="ARBA" id="ARBA00013194"/>
    </source>
</evidence>
<keyword evidence="6 8" id="KW-0413">Isomerase</keyword>
<sequence length="268" mass="30568">MNLPAWTREPLVHFLVGGALVFALFSLRGGEVDPSSRVIAIDRETQAQIALGFERLMSRAPTDAELDAQIDRYVREEVLYREALRLGLDQDDAIVRRRLAQKMDMLASGRAETEQPAEATLRQWYADNSARFSDEASYSFDQLWFSTEDEARAAKARIGAARDWQALGERISLPVSLDDEPRREVLDRFGERFVAEIDALNVGDSWQGPIPSGLGWHLVRTRSREAGSVPPFEDVREDVENDWRSATIAERREQAYQILREAYRIEIE</sequence>
<dbReference type="EMBL" id="CP121106">
    <property type="protein sequence ID" value="WFL75982.1"/>
    <property type="molecule type" value="Genomic_DNA"/>
</dbReference>
<dbReference type="EC" id="5.2.1.8" evidence="3"/>
<protein>
    <recommendedName>
        <fullName evidence="3">peptidylprolyl isomerase</fullName>
        <ecNumber evidence="3">5.2.1.8</ecNumber>
    </recommendedName>
</protein>
<evidence type="ECO:0000256" key="1">
    <source>
        <dbReference type="ARBA" id="ARBA00000971"/>
    </source>
</evidence>
<evidence type="ECO:0000256" key="2">
    <source>
        <dbReference type="ARBA" id="ARBA00007656"/>
    </source>
</evidence>
<evidence type="ECO:0000313" key="9">
    <source>
        <dbReference type="Proteomes" id="UP001215827"/>
    </source>
</evidence>
<evidence type="ECO:0000259" key="7">
    <source>
        <dbReference type="Pfam" id="PF13145"/>
    </source>
</evidence>
<reference evidence="8 9" key="1">
    <citation type="submission" date="2023-03" db="EMBL/GenBank/DDBJ databases">
        <title>Altererythrobacter sp. CAU 1644 isolated from sand.</title>
        <authorList>
            <person name="Kim W."/>
        </authorList>
    </citation>
    <scope>NUCLEOTIDE SEQUENCE [LARGE SCALE GENOMIC DNA]</scope>
    <source>
        <strain evidence="8 9">CAU 1644</strain>
    </source>
</reference>
<dbReference type="Proteomes" id="UP001215827">
    <property type="component" value="Chromosome"/>
</dbReference>
<feature type="domain" description="PpiC" evidence="7">
    <location>
        <begin position="116"/>
        <end position="237"/>
    </location>
</feature>
<keyword evidence="4" id="KW-0732">Signal</keyword>
<dbReference type="PANTHER" id="PTHR47245:SF1">
    <property type="entry name" value="FOLDASE PROTEIN PRSA"/>
    <property type="match status" value="1"/>
</dbReference>
<organism evidence="8 9">
    <name type="scientific">Altererythrobacter arenosus</name>
    <dbReference type="NCBI Taxonomy" id="3032592"/>
    <lineage>
        <taxon>Bacteria</taxon>
        <taxon>Pseudomonadati</taxon>
        <taxon>Pseudomonadota</taxon>
        <taxon>Alphaproteobacteria</taxon>
        <taxon>Sphingomonadales</taxon>
        <taxon>Erythrobacteraceae</taxon>
        <taxon>Altererythrobacter</taxon>
    </lineage>
</organism>
<comment type="catalytic activity">
    <reaction evidence="1">
        <text>[protein]-peptidylproline (omega=180) = [protein]-peptidylproline (omega=0)</text>
        <dbReference type="Rhea" id="RHEA:16237"/>
        <dbReference type="Rhea" id="RHEA-COMP:10747"/>
        <dbReference type="Rhea" id="RHEA-COMP:10748"/>
        <dbReference type="ChEBI" id="CHEBI:83833"/>
        <dbReference type="ChEBI" id="CHEBI:83834"/>
        <dbReference type="EC" id="5.2.1.8"/>
    </reaction>
</comment>
<evidence type="ECO:0000256" key="5">
    <source>
        <dbReference type="ARBA" id="ARBA00023110"/>
    </source>
</evidence>
<dbReference type="InterPro" id="IPR050245">
    <property type="entry name" value="PrsA_foldase"/>
</dbReference>
<dbReference type="RefSeq" id="WP_278014750.1">
    <property type="nucleotide sequence ID" value="NZ_CP121106.1"/>
</dbReference>
<dbReference type="GO" id="GO:0016853">
    <property type="term" value="F:isomerase activity"/>
    <property type="evidence" value="ECO:0007669"/>
    <property type="project" value="UniProtKB-KW"/>
</dbReference>
<keyword evidence="9" id="KW-1185">Reference proteome</keyword>
<gene>
    <name evidence="8" type="ORF">P7228_08150</name>
</gene>
<evidence type="ECO:0000256" key="6">
    <source>
        <dbReference type="ARBA" id="ARBA00023235"/>
    </source>
</evidence>
<name>A0ABY8FMI2_9SPHN</name>
<dbReference type="InterPro" id="IPR000297">
    <property type="entry name" value="PPIase_PpiC"/>
</dbReference>
<accession>A0ABY8FMI2</accession>